<comment type="caution">
    <text evidence="9">The sequence shown here is derived from an EMBL/GenBank/DDBJ whole genome shotgun (WGS) entry which is preliminary data.</text>
</comment>
<feature type="transmembrane region" description="Helical" evidence="8">
    <location>
        <begin position="348"/>
        <end position="366"/>
    </location>
</feature>
<keyword evidence="6 8" id="KW-1133">Transmembrane helix</keyword>
<name>A0ABP8MGL2_9BACT</name>
<evidence type="ECO:0000256" key="7">
    <source>
        <dbReference type="ARBA" id="ARBA00023136"/>
    </source>
</evidence>
<dbReference type="InterPro" id="IPR050297">
    <property type="entry name" value="LipidA_mod_glycosyltrf_83"/>
</dbReference>
<reference evidence="10" key="1">
    <citation type="journal article" date="2019" name="Int. J. Syst. Evol. Microbiol.">
        <title>The Global Catalogue of Microorganisms (GCM) 10K type strain sequencing project: providing services to taxonomists for standard genome sequencing and annotation.</title>
        <authorList>
            <consortium name="The Broad Institute Genomics Platform"/>
            <consortium name="The Broad Institute Genome Sequencing Center for Infectious Disease"/>
            <person name="Wu L."/>
            <person name="Ma J."/>
        </authorList>
    </citation>
    <scope>NUCLEOTIDE SEQUENCE [LARGE SCALE GENOMIC DNA]</scope>
    <source>
        <strain evidence="10">JCM 17759</strain>
    </source>
</reference>
<dbReference type="PANTHER" id="PTHR33908">
    <property type="entry name" value="MANNOSYLTRANSFERASE YKCB-RELATED"/>
    <property type="match status" value="1"/>
</dbReference>
<evidence type="ECO:0000256" key="4">
    <source>
        <dbReference type="ARBA" id="ARBA00022679"/>
    </source>
</evidence>
<dbReference type="Proteomes" id="UP001500840">
    <property type="component" value="Unassembled WGS sequence"/>
</dbReference>
<feature type="transmembrane region" description="Helical" evidence="8">
    <location>
        <begin position="382"/>
        <end position="404"/>
    </location>
</feature>
<feature type="transmembrane region" description="Helical" evidence="8">
    <location>
        <begin position="194"/>
        <end position="214"/>
    </location>
</feature>
<evidence type="ECO:0000256" key="5">
    <source>
        <dbReference type="ARBA" id="ARBA00022692"/>
    </source>
</evidence>
<feature type="transmembrane region" description="Helical" evidence="8">
    <location>
        <begin position="410"/>
        <end position="429"/>
    </location>
</feature>
<comment type="subcellular location">
    <subcellularLocation>
        <location evidence="1">Cell membrane</location>
        <topology evidence="1">Multi-pass membrane protein</topology>
    </subcellularLocation>
</comment>
<accession>A0ABP8MGL2</accession>
<dbReference type="EMBL" id="BAABGA010000018">
    <property type="protein sequence ID" value="GAA4450360.1"/>
    <property type="molecule type" value="Genomic_DNA"/>
</dbReference>
<gene>
    <name evidence="9" type="ORF">GCM10023156_16560</name>
</gene>
<evidence type="ECO:0000256" key="6">
    <source>
        <dbReference type="ARBA" id="ARBA00022989"/>
    </source>
</evidence>
<keyword evidence="4" id="KW-0808">Transferase</keyword>
<evidence type="ECO:0000313" key="9">
    <source>
        <dbReference type="EMBL" id="GAA4450360.1"/>
    </source>
</evidence>
<feature type="transmembrane region" description="Helical" evidence="8">
    <location>
        <begin position="116"/>
        <end position="133"/>
    </location>
</feature>
<feature type="transmembrane region" description="Helical" evidence="8">
    <location>
        <begin position="140"/>
        <end position="159"/>
    </location>
</feature>
<evidence type="ECO:0000256" key="2">
    <source>
        <dbReference type="ARBA" id="ARBA00022475"/>
    </source>
</evidence>
<evidence type="ECO:0000313" key="10">
    <source>
        <dbReference type="Proteomes" id="UP001500840"/>
    </source>
</evidence>
<evidence type="ECO:0000256" key="8">
    <source>
        <dbReference type="SAM" id="Phobius"/>
    </source>
</evidence>
<keyword evidence="3" id="KW-0328">Glycosyltransferase</keyword>
<dbReference type="PANTHER" id="PTHR33908:SF11">
    <property type="entry name" value="MEMBRANE PROTEIN"/>
    <property type="match status" value="1"/>
</dbReference>
<evidence type="ECO:0008006" key="11">
    <source>
        <dbReference type="Google" id="ProtNLM"/>
    </source>
</evidence>
<protein>
    <recommendedName>
        <fullName evidence="11">Glycosyltransferase RgtA/B/C/D-like domain-containing protein</fullName>
    </recommendedName>
</protein>
<keyword evidence="5 8" id="KW-0812">Transmembrane</keyword>
<organism evidence="9 10">
    <name type="scientific">Novipirellula rosea</name>
    <dbReference type="NCBI Taxonomy" id="1031540"/>
    <lineage>
        <taxon>Bacteria</taxon>
        <taxon>Pseudomonadati</taxon>
        <taxon>Planctomycetota</taxon>
        <taxon>Planctomycetia</taxon>
        <taxon>Pirellulales</taxon>
        <taxon>Pirellulaceae</taxon>
        <taxon>Novipirellula</taxon>
    </lineage>
</organism>
<evidence type="ECO:0000256" key="1">
    <source>
        <dbReference type="ARBA" id="ARBA00004651"/>
    </source>
</evidence>
<sequence length="603" mass="67524">MHQKVHVAVLAVFAVVGASSLLHQSWTSAPTWDESAQLASGIAILRSGDPGFYRVNPPLVKLSSAAIPELLFQPELPGLYPASQMAVGARHEFNLGYRFMQANHADYRTLFYVGRLPRVLLTCLTAWLIVFLLPENVRKIGLIAAILWLTNPLVLGHGWLIMPDVSSATMMVLLITSTVAWWRRPARSTSTLCGLAWGLALSTKFTFCAVYLAWPVGTVIYQTRVAKLKGSQATLTAIQSHIYQGCIAAIVVAVMYGGQDLGWRLSQHHFRSDLLSWLNDTSSGDAPSSAVSRLVGQLPSPLPAQFLIGIDEQQTAVENGRAAYVDGRWYPEGVWWYYVYGLLAKEQLAVWIGAVILAIVFAVSLIRRKRLPPTGELRDKDVSALLICCSVAATSVLLVLSLHWQMAVNLRYALPALPAIYLLAGVAWCHWSFRAVRAMRFAAVALCVVMLWEYAVVFPNYFAYVNPMLGGSYKTPPVLHQSNFDAGQDLWRLEKWLSRNRELGTERYLCIHSHEPEACFQFKLRDPDPQVLEQMIQSRETPQANANTGVIEIVLQRRLGWEKPPETQGRRYRDQLIVELLHYPPDEFVTPTIAIYRMRRPSG</sequence>
<keyword evidence="7 8" id="KW-0472">Membrane</keyword>
<proteinExistence type="predicted"/>
<feature type="transmembrane region" description="Helical" evidence="8">
    <location>
        <begin position="441"/>
        <end position="462"/>
    </location>
</feature>
<evidence type="ECO:0000256" key="3">
    <source>
        <dbReference type="ARBA" id="ARBA00022676"/>
    </source>
</evidence>
<dbReference type="RefSeq" id="WP_345321026.1">
    <property type="nucleotide sequence ID" value="NZ_BAABGA010000018.1"/>
</dbReference>
<keyword evidence="2" id="KW-1003">Cell membrane</keyword>
<keyword evidence="10" id="KW-1185">Reference proteome</keyword>